<evidence type="ECO:0000256" key="1">
    <source>
        <dbReference type="ARBA" id="ARBA00005495"/>
    </source>
</evidence>
<proteinExistence type="inferred from homology"/>
<reference evidence="6 7" key="1">
    <citation type="submission" date="2024-05" db="EMBL/GenBank/DDBJ databases">
        <title>Three bacterial strains, DH-69, EH-24, and ECK-19 isolated from coastal sediments.</title>
        <authorList>
            <person name="Ye Y.-Q."/>
            <person name="Du Z.-J."/>
        </authorList>
    </citation>
    <scope>NUCLEOTIDE SEQUENCE [LARGE SCALE GENOMIC DNA]</scope>
    <source>
        <strain evidence="6 7">ECK-19</strain>
    </source>
</reference>
<evidence type="ECO:0000313" key="6">
    <source>
        <dbReference type="EMBL" id="MEX6634620.1"/>
    </source>
</evidence>
<dbReference type="InterPro" id="IPR006913">
    <property type="entry name" value="CENP-V/GFA"/>
</dbReference>
<comment type="similarity">
    <text evidence="1">Belongs to the Gfa family.</text>
</comment>
<evidence type="ECO:0000256" key="3">
    <source>
        <dbReference type="ARBA" id="ARBA00022833"/>
    </source>
</evidence>
<protein>
    <submittedName>
        <fullName evidence="6">GFA family protein</fullName>
    </submittedName>
</protein>
<feature type="domain" description="CENP-V/GFA" evidence="5">
    <location>
        <begin position="11"/>
        <end position="130"/>
    </location>
</feature>
<keyword evidence="2" id="KW-0479">Metal-binding</keyword>
<dbReference type="Proteomes" id="UP001560685">
    <property type="component" value="Unassembled WGS sequence"/>
</dbReference>
<dbReference type="InterPro" id="IPR011057">
    <property type="entry name" value="Mss4-like_sf"/>
</dbReference>
<accession>A0ABV3Z737</accession>
<evidence type="ECO:0000313" key="7">
    <source>
        <dbReference type="Proteomes" id="UP001560685"/>
    </source>
</evidence>
<keyword evidence="3" id="KW-0862">Zinc</keyword>
<dbReference type="EMBL" id="JBEHZE010000002">
    <property type="protein sequence ID" value="MEX6634620.1"/>
    <property type="molecule type" value="Genomic_DNA"/>
</dbReference>
<dbReference type="RefSeq" id="WP_369314665.1">
    <property type="nucleotide sequence ID" value="NZ_JBEHZE010000002.1"/>
</dbReference>
<dbReference type="PANTHER" id="PTHR33337">
    <property type="entry name" value="GFA DOMAIN-CONTAINING PROTEIN"/>
    <property type="match status" value="1"/>
</dbReference>
<dbReference type="SUPFAM" id="SSF51316">
    <property type="entry name" value="Mss4-like"/>
    <property type="match status" value="1"/>
</dbReference>
<keyword evidence="7" id="KW-1185">Reference proteome</keyword>
<gene>
    <name evidence="6" type="ORF">ABFZ84_13790</name>
</gene>
<name>A0ABV3Z737_9PROT</name>
<dbReference type="Pfam" id="PF04828">
    <property type="entry name" value="GFA"/>
    <property type="match status" value="1"/>
</dbReference>
<comment type="caution">
    <text evidence="6">The sequence shown here is derived from an EMBL/GenBank/DDBJ whole genome shotgun (WGS) entry which is preliminary data.</text>
</comment>
<organism evidence="6 7">
    <name type="scientific">Hyphococcus lacteus</name>
    <dbReference type="NCBI Taxonomy" id="3143536"/>
    <lineage>
        <taxon>Bacteria</taxon>
        <taxon>Pseudomonadati</taxon>
        <taxon>Pseudomonadota</taxon>
        <taxon>Alphaproteobacteria</taxon>
        <taxon>Parvularculales</taxon>
        <taxon>Parvularculaceae</taxon>
        <taxon>Hyphococcus</taxon>
    </lineage>
</organism>
<evidence type="ECO:0000256" key="2">
    <source>
        <dbReference type="ARBA" id="ARBA00022723"/>
    </source>
</evidence>
<dbReference type="Gene3D" id="3.90.1590.10">
    <property type="entry name" value="glutathione-dependent formaldehyde- activating enzyme (gfa)"/>
    <property type="match status" value="1"/>
</dbReference>
<sequence>MAALRNSTDTRTGRCMCGQVAFEFTKDKDGIAACHCGQCRKWSGHYWASVNAPFASLKFNAGEDQLGWFRASDYARRGFCKSCGSALFWHGDKLDEYKDRIAIAAGSIDDTSGISLSEHIFVADKGDYYDIQDGLPQSVTD</sequence>
<evidence type="ECO:0000256" key="4">
    <source>
        <dbReference type="ARBA" id="ARBA00023239"/>
    </source>
</evidence>
<keyword evidence="4" id="KW-0456">Lyase</keyword>
<dbReference type="PROSITE" id="PS51891">
    <property type="entry name" value="CENP_V_GFA"/>
    <property type="match status" value="1"/>
</dbReference>
<evidence type="ECO:0000259" key="5">
    <source>
        <dbReference type="PROSITE" id="PS51891"/>
    </source>
</evidence>
<dbReference type="PANTHER" id="PTHR33337:SF40">
    <property type="entry name" value="CENP-V_GFA DOMAIN-CONTAINING PROTEIN-RELATED"/>
    <property type="match status" value="1"/>
</dbReference>